<dbReference type="InterPro" id="IPR050595">
    <property type="entry name" value="Bact_response_regulator"/>
</dbReference>
<dbReference type="InterPro" id="IPR010093">
    <property type="entry name" value="SinI_DNA-bd"/>
</dbReference>
<evidence type="ECO:0000313" key="5">
    <source>
        <dbReference type="Proteomes" id="UP001165413"/>
    </source>
</evidence>
<dbReference type="InterPro" id="IPR009061">
    <property type="entry name" value="DNA-bd_dom_put_sf"/>
</dbReference>
<dbReference type="SUPFAM" id="SSF46955">
    <property type="entry name" value="Putative DNA-binding domain"/>
    <property type="match status" value="1"/>
</dbReference>
<organism evidence="4 5">
    <name type="scientific">Opacimonas viscosa</name>
    <dbReference type="NCBI Taxonomy" id="2961944"/>
    <lineage>
        <taxon>Bacteria</taxon>
        <taxon>Pseudomonadati</taxon>
        <taxon>Pseudomonadota</taxon>
        <taxon>Gammaproteobacteria</taxon>
        <taxon>Alteromonadales</taxon>
        <taxon>Alteromonadaceae</taxon>
        <taxon>Opacimonas</taxon>
    </lineage>
</organism>
<dbReference type="CDD" id="cd00156">
    <property type="entry name" value="REC"/>
    <property type="match status" value="1"/>
</dbReference>
<feature type="domain" description="Response regulatory" evidence="3">
    <location>
        <begin position="70"/>
        <end position="185"/>
    </location>
</feature>
<dbReference type="GO" id="GO:0000160">
    <property type="term" value="P:phosphorelay signal transduction system"/>
    <property type="evidence" value="ECO:0007669"/>
    <property type="project" value="InterPro"/>
</dbReference>
<dbReference type="PANTHER" id="PTHR44591">
    <property type="entry name" value="STRESS RESPONSE REGULATOR PROTEIN 1"/>
    <property type="match status" value="1"/>
</dbReference>
<gene>
    <name evidence="4" type="ORF">NLF92_07690</name>
</gene>
<evidence type="ECO:0000256" key="1">
    <source>
        <dbReference type="ARBA" id="ARBA00022553"/>
    </source>
</evidence>
<accession>A0AA42BMN6</accession>
<reference evidence="4" key="1">
    <citation type="submission" date="2022-07" db="EMBL/GenBank/DDBJ databases">
        <title>Characterization of the Novel Bacterium Alteromonas immobilis LMIT006 and Alteromonas gregis LMIT007.</title>
        <authorList>
            <person name="Lin X."/>
        </authorList>
    </citation>
    <scope>NUCLEOTIDE SEQUENCE</scope>
    <source>
        <strain evidence="4">LMIT007</strain>
    </source>
</reference>
<proteinExistence type="predicted"/>
<dbReference type="Pfam" id="PF12728">
    <property type="entry name" value="HTH_17"/>
    <property type="match status" value="1"/>
</dbReference>
<evidence type="ECO:0000256" key="2">
    <source>
        <dbReference type="PROSITE-ProRule" id="PRU00169"/>
    </source>
</evidence>
<dbReference type="RefSeq" id="WP_254100477.1">
    <property type="nucleotide sequence ID" value="NZ_JANATA010000011.1"/>
</dbReference>
<dbReference type="Pfam" id="PF00072">
    <property type="entry name" value="Response_reg"/>
    <property type="match status" value="1"/>
</dbReference>
<dbReference type="SUPFAM" id="SSF52172">
    <property type="entry name" value="CheY-like"/>
    <property type="match status" value="1"/>
</dbReference>
<dbReference type="EMBL" id="JANATA010000011">
    <property type="protein sequence ID" value="MCP3428827.1"/>
    <property type="molecule type" value="Genomic_DNA"/>
</dbReference>
<dbReference type="PANTHER" id="PTHR44591:SF3">
    <property type="entry name" value="RESPONSE REGULATORY DOMAIN-CONTAINING PROTEIN"/>
    <property type="match status" value="1"/>
</dbReference>
<evidence type="ECO:0000313" key="4">
    <source>
        <dbReference type="EMBL" id="MCP3428827.1"/>
    </source>
</evidence>
<dbReference type="InterPro" id="IPR041657">
    <property type="entry name" value="HTH_17"/>
</dbReference>
<protein>
    <submittedName>
        <fullName evidence="4">Response regulator</fullName>
    </submittedName>
</protein>
<dbReference type="InterPro" id="IPR001789">
    <property type="entry name" value="Sig_transdc_resp-reg_receiver"/>
</dbReference>
<keyword evidence="1 2" id="KW-0597">Phosphoprotein</keyword>
<dbReference type="GO" id="GO:0003677">
    <property type="term" value="F:DNA binding"/>
    <property type="evidence" value="ECO:0007669"/>
    <property type="project" value="InterPro"/>
</dbReference>
<dbReference type="NCBIfam" id="TIGR01764">
    <property type="entry name" value="excise"/>
    <property type="match status" value="1"/>
</dbReference>
<dbReference type="PROSITE" id="PS50110">
    <property type="entry name" value="RESPONSE_REGULATORY"/>
    <property type="match status" value="1"/>
</dbReference>
<dbReference type="SMART" id="SM00448">
    <property type="entry name" value="REC"/>
    <property type="match status" value="1"/>
</dbReference>
<comment type="caution">
    <text evidence="4">The sequence shown here is derived from an EMBL/GenBank/DDBJ whole genome shotgun (WGS) entry which is preliminary data.</text>
</comment>
<dbReference type="Gene3D" id="3.40.50.2300">
    <property type="match status" value="1"/>
</dbReference>
<keyword evidence="5" id="KW-1185">Reference proteome</keyword>
<dbReference type="InterPro" id="IPR011006">
    <property type="entry name" value="CheY-like_superfamily"/>
</dbReference>
<sequence>MDYLSTGQIATLLGVSPRTIIRYLNDGVIKGYKLPGRGNNRVHKSDFVKFCETYELPVPQEFATTTAKPSVLVIDDDIAMCSSICRVLKRHDFEPFHAHDGFQAGAMLNQHKPQVMTLDIGMPGVNGLDILKFTREQKDFADIKIIIISGSANEHMQSAILDGADAIIQKPFKNETLIQTIVELISEK</sequence>
<name>A0AA42BMN6_9ALTE</name>
<dbReference type="AlphaFoldDB" id="A0AA42BMN6"/>
<feature type="modified residue" description="4-aspartylphosphate" evidence="2">
    <location>
        <position position="119"/>
    </location>
</feature>
<evidence type="ECO:0000259" key="3">
    <source>
        <dbReference type="PROSITE" id="PS50110"/>
    </source>
</evidence>
<dbReference type="Proteomes" id="UP001165413">
    <property type="component" value="Unassembled WGS sequence"/>
</dbReference>